<dbReference type="AlphaFoldDB" id="A0A6V8MZQ4"/>
<comment type="caution">
    <text evidence="1">The sequence shown here is derived from an EMBL/GenBank/DDBJ whole genome shotgun (WGS) entry which is preliminary data.</text>
</comment>
<dbReference type="Proteomes" id="UP000568888">
    <property type="component" value="Unassembled WGS sequence"/>
</dbReference>
<dbReference type="SUPFAM" id="SSF50475">
    <property type="entry name" value="FMN-binding split barrel"/>
    <property type="match status" value="1"/>
</dbReference>
<gene>
    <name evidence="1" type="ORF">GMPD_25480</name>
</gene>
<dbReference type="Gene3D" id="2.30.110.10">
    <property type="entry name" value="Electron Transport, Fmn-binding Protein, Chain A"/>
    <property type="match status" value="1"/>
</dbReference>
<protein>
    <submittedName>
        <fullName evidence="1">Antibiotic transporter</fullName>
    </submittedName>
</protein>
<dbReference type="Pfam" id="PF12900">
    <property type="entry name" value="Pyridox_ox_2"/>
    <property type="match status" value="1"/>
</dbReference>
<proteinExistence type="predicted"/>
<organism evidence="1 2">
    <name type="scientific">Geomonas paludis</name>
    <dbReference type="NCBI Taxonomy" id="2740185"/>
    <lineage>
        <taxon>Bacteria</taxon>
        <taxon>Pseudomonadati</taxon>
        <taxon>Thermodesulfobacteriota</taxon>
        <taxon>Desulfuromonadia</taxon>
        <taxon>Geobacterales</taxon>
        <taxon>Geobacteraceae</taxon>
        <taxon>Geomonas</taxon>
    </lineage>
</organism>
<dbReference type="EMBL" id="BLXY01000004">
    <property type="protein sequence ID" value="GFO64629.1"/>
    <property type="molecule type" value="Genomic_DNA"/>
</dbReference>
<dbReference type="PANTHER" id="PTHR34071">
    <property type="entry name" value="5-NITROIMIDAZOLE ANTIBIOTICS RESISTANCE PROTEIN, NIMA-FAMILY-RELATED PROTEIN-RELATED"/>
    <property type="match status" value="1"/>
</dbReference>
<dbReference type="PANTHER" id="PTHR34071:SF2">
    <property type="entry name" value="FLAVIN-NUCLEOTIDE-BINDING PROTEIN"/>
    <property type="match status" value="1"/>
</dbReference>
<reference evidence="2" key="1">
    <citation type="submission" date="2020-06" db="EMBL/GenBank/DDBJ databases">
        <title>Draft genomic sequecing of Geomonas sp. Red736.</title>
        <authorList>
            <person name="Itoh H."/>
            <person name="Xu Z.X."/>
            <person name="Ushijima N."/>
            <person name="Masuda Y."/>
            <person name="Shiratori Y."/>
            <person name="Senoo K."/>
        </authorList>
    </citation>
    <scope>NUCLEOTIDE SEQUENCE [LARGE SCALE GENOMIC DNA]</scope>
    <source>
        <strain evidence="2">Red736</strain>
    </source>
</reference>
<name>A0A6V8MZQ4_9BACT</name>
<evidence type="ECO:0000313" key="2">
    <source>
        <dbReference type="Proteomes" id="UP000568888"/>
    </source>
</evidence>
<accession>A0A6V8MZQ4</accession>
<sequence length="155" mass="17133">MDDTMRRNDRRLSAQLTNEILEKGTVCQLALAAQGEPYLVTMNYGYRESTLYFHCAAAGKKLEIIEQNNRVCFTVVEHGAVLPAEKPCDFTMKYRSVVGFGTARVIDGYREKCEALGIIMAQYAPGETFQFPEGTLAATTVFAVDISSMAAKSNL</sequence>
<dbReference type="InterPro" id="IPR012349">
    <property type="entry name" value="Split_barrel_FMN-bd"/>
</dbReference>
<dbReference type="InterPro" id="IPR024747">
    <property type="entry name" value="Pyridox_Oxase-rel"/>
</dbReference>
<dbReference type="RefSeq" id="WP_183347895.1">
    <property type="nucleotide sequence ID" value="NZ_BLXY01000004.1"/>
</dbReference>
<evidence type="ECO:0000313" key="1">
    <source>
        <dbReference type="EMBL" id="GFO64629.1"/>
    </source>
</evidence>